<dbReference type="OrthoDB" id="206213at2759"/>
<dbReference type="CDD" id="cd03426">
    <property type="entry name" value="NUDIX_CoAse_Nudt7"/>
    <property type="match status" value="1"/>
</dbReference>
<gene>
    <name evidence="9" type="ORF">NCGR_LOCUS58411</name>
</gene>
<dbReference type="AlphaFoldDB" id="A0A811RZQ0"/>
<dbReference type="Pfam" id="PF00293">
    <property type="entry name" value="NUDIX"/>
    <property type="match status" value="1"/>
</dbReference>
<dbReference type="EMBL" id="CAJGYO010000017">
    <property type="protein sequence ID" value="CAD6334313.1"/>
    <property type="molecule type" value="Genomic_DNA"/>
</dbReference>
<dbReference type="InterPro" id="IPR045121">
    <property type="entry name" value="CoAse"/>
</dbReference>
<evidence type="ECO:0000259" key="8">
    <source>
        <dbReference type="PROSITE" id="PS51462"/>
    </source>
</evidence>
<protein>
    <recommendedName>
        <fullName evidence="8">Nudix hydrolase domain-containing protein</fullName>
    </recommendedName>
</protein>
<keyword evidence="5" id="KW-0460">Magnesium</keyword>
<dbReference type="SUPFAM" id="SSF55811">
    <property type="entry name" value="Nudix"/>
    <property type="match status" value="1"/>
</dbReference>
<evidence type="ECO:0000313" key="9">
    <source>
        <dbReference type="EMBL" id="CAD6334313.1"/>
    </source>
</evidence>
<comment type="cofactor">
    <cofactor evidence="1">
        <name>Mn(2+)</name>
        <dbReference type="ChEBI" id="CHEBI:29035"/>
    </cofactor>
</comment>
<evidence type="ECO:0000256" key="7">
    <source>
        <dbReference type="SAM" id="MobiDB-lite"/>
    </source>
</evidence>
<evidence type="ECO:0000256" key="3">
    <source>
        <dbReference type="ARBA" id="ARBA00022723"/>
    </source>
</evidence>
<dbReference type="GO" id="GO:0015937">
    <property type="term" value="P:coenzyme A biosynthetic process"/>
    <property type="evidence" value="ECO:0007669"/>
    <property type="project" value="UniProtKB-ARBA"/>
</dbReference>
<comment type="cofactor">
    <cofactor evidence="2">
        <name>Mg(2+)</name>
        <dbReference type="ChEBI" id="CHEBI:18420"/>
    </cofactor>
</comment>
<keyword evidence="10" id="KW-1185">Reference proteome</keyword>
<evidence type="ECO:0000313" key="10">
    <source>
        <dbReference type="Proteomes" id="UP000604825"/>
    </source>
</evidence>
<dbReference type="GO" id="GO:0010945">
    <property type="term" value="F:coenzyme A diphosphatase activity"/>
    <property type="evidence" value="ECO:0007669"/>
    <property type="project" value="InterPro"/>
</dbReference>
<dbReference type="InterPro" id="IPR025398">
    <property type="entry name" value="DUF4371"/>
</dbReference>
<dbReference type="PANTHER" id="PTHR12992:SF9">
    <property type="entry name" value="OS05G0209400 PROTEIN"/>
    <property type="match status" value="1"/>
</dbReference>
<dbReference type="Gene3D" id="3.90.79.10">
    <property type="entry name" value="Nucleoside Triphosphate Pyrophosphohydrolase"/>
    <property type="match status" value="1"/>
</dbReference>
<comment type="caution">
    <text evidence="9">The sequence shown here is derived from an EMBL/GenBank/DDBJ whole genome shotgun (WGS) entry which is preliminary data.</text>
</comment>
<dbReference type="GO" id="GO:0008893">
    <property type="term" value="F:guanosine-3',5'-bis(diphosphate) 3'-diphosphatase activity"/>
    <property type="evidence" value="ECO:0007669"/>
    <property type="project" value="UniProtKB-ARBA"/>
</dbReference>
<dbReference type="GO" id="GO:0015938">
    <property type="term" value="P:coenzyme A catabolic process"/>
    <property type="evidence" value="ECO:0007669"/>
    <property type="project" value="TreeGrafter"/>
</dbReference>
<keyword evidence="6" id="KW-0464">Manganese</keyword>
<evidence type="ECO:0000256" key="4">
    <source>
        <dbReference type="ARBA" id="ARBA00022801"/>
    </source>
</evidence>
<dbReference type="GO" id="GO:0046872">
    <property type="term" value="F:metal ion binding"/>
    <property type="evidence" value="ECO:0007669"/>
    <property type="project" value="UniProtKB-KW"/>
</dbReference>
<keyword evidence="3" id="KW-0479">Metal-binding</keyword>
<feature type="region of interest" description="Disordered" evidence="7">
    <location>
        <begin position="16"/>
        <end position="51"/>
    </location>
</feature>
<proteinExistence type="predicted"/>
<feature type="domain" description="Nudix hydrolase" evidence="8">
    <location>
        <begin position="137"/>
        <end position="273"/>
    </location>
</feature>
<evidence type="ECO:0000256" key="5">
    <source>
        <dbReference type="ARBA" id="ARBA00022842"/>
    </source>
</evidence>
<evidence type="ECO:0000256" key="2">
    <source>
        <dbReference type="ARBA" id="ARBA00001946"/>
    </source>
</evidence>
<reference evidence="9" key="1">
    <citation type="submission" date="2020-10" db="EMBL/GenBank/DDBJ databases">
        <authorList>
            <person name="Han B."/>
            <person name="Lu T."/>
            <person name="Zhao Q."/>
            <person name="Huang X."/>
            <person name="Zhao Y."/>
        </authorList>
    </citation>
    <scope>NUCLEOTIDE SEQUENCE</scope>
</reference>
<dbReference type="PANTHER" id="PTHR12992">
    <property type="entry name" value="NUDIX HYDROLASE"/>
    <property type="match status" value="1"/>
</dbReference>
<name>A0A811RZQ0_9POAL</name>
<evidence type="ECO:0000256" key="6">
    <source>
        <dbReference type="ARBA" id="ARBA00023211"/>
    </source>
</evidence>
<dbReference type="GO" id="GO:0006637">
    <property type="term" value="P:acyl-CoA metabolic process"/>
    <property type="evidence" value="ECO:0007669"/>
    <property type="project" value="UniProtKB-ARBA"/>
</dbReference>
<dbReference type="PROSITE" id="PS51462">
    <property type="entry name" value="NUDIX"/>
    <property type="match status" value="1"/>
</dbReference>
<dbReference type="InterPro" id="IPR015797">
    <property type="entry name" value="NUDIX_hydrolase-like_dom_sf"/>
</dbReference>
<sequence>MVERRLSQPGMRRFLVDRRTCPDVGGSNEPERHTNIEEPHEAPGHPEPEPNMDNFTSNLLELIDFLKDNNEEVRNAYDRGGLNCKMTSHDIQKDLARCCAEEITEAIMEEIGNRPFSILINESRDISVKEQIAIILSFISVFLIGALLQDSVIKVLQIVHEDGRVPNQAAGEVSLPGGKVEDGDADPKATALREAKEEIGLDPALVSVVTVLEPFISKNGLNVVPVIGMVSDKALFKPVLNKAEVEDIFDAPLEMFLKDDHRRTKQMNWMGIDIPVQFFDYEAGGKKFVIWGLTAHIVTRAAAVIFGRKPSFDELPRPKYASAPVAGTNESKP</sequence>
<dbReference type="GO" id="GO:0005737">
    <property type="term" value="C:cytoplasm"/>
    <property type="evidence" value="ECO:0007669"/>
    <property type="project" value="UniProtKB-ARBA"/>
</dbReference>
<accession>A0A811RZQ0</accession>
<feature type="compositionally biased region" description="Basic and acidic residues" evidence="7">
    <location>
        <begin position="29"/>
        <end position="48"/>
    </location>
</feature>
<dbReference type="InterPro" id="IPR000086">
    <property type="entry name" value="NUDIX_hydrolase_dom"/>
</dbReference>
<keyword evidence="4" id="KW-0378">Hydrolase</keyword>
<dbReference type="FunFam" id="3.90.79.10:FF:000036">
    <property type="entry name" value="Nudix hydrolase 11"/>
    <property type="match status" value="1"/>
</dbReference>
<evidence type="ECO:0000256" key="1">
    <source>
        <dbReference type="ARBA" id="ARBA00001936"/>
    </source>
</evidence>
<organism evidence="9 10">
    <name type="scientific">Miscanthus lutarioriparius</name>
    <dbReference type="NCBI Taxonomy" id="422564"/>
    <lineage>
        <taxon>Eukaryota</taxon>
        <taxon>Viridiplantae</taxon>
        <taxon>Streptophyta</taxon>
        <taxon>Embryophyta</taxon>
        <taxon>Tracheophyta</taxon>
        <taxon>Spermatophyta</taxon>
        <taxon>Magnoliopsida</taxon>
        <taxon>Liliopsida</taxon>
        <taxon>Poales</taxon>
        <taxon>Poaceae</taxon>
        <taxon>PACMAD clade</taxon>
        <taxon>Panicoideae</taxon>
        <taxon>Andropogonodae</taxon>
        <taxon>Andropogoneae</taxon>
        <taxon>Saccharinae</taxon>
        <taxon>Miscanthus</taxon>
    </lineage>
</organism>
<dbReference type="Proteomes" id="UP000604825">
    <property type="component" value="Unassembled WGS sequence"/>
</dbReference>
<dbReference type="Pfam" id="PF14291">
    <property type="entry name" value="DUF4371"/>
    <property type="match status" value="1"/>
</dbReference>